<name>A0A1E8Q379_9MYCO</name>
<keyword evidence="2" id="KW-1185">Reference proteome</keyword>
<organism evidence="1 2">
    <name type="scientific">Mycolicibacterium grossiae</name>
    <dbReference type="NCBI Taxonomy" id="1552759"/>
    <lineage>
        <taxon>Bacteria</taxon>
        <taxon>Bacillati</taxon>
        <taxon>Actinomycetota</taxon>
        <taxon>Actinomycetes</taxon>
        <taxon>Mycobacteriales</taxon>
        <taxon>Mycobacteriaceae</taxon>
        <taxon>Mycolicibacterium</taxon>
    </lineage>
</organism>
<gene>
    <name evidence="1" type="ORF">BEL07_14330</name>
</gene>
<proteinExistence type="predicted"/>
<accession>A0A1E8Q379</accession>
<dbReference type="RefSeq" id="WP_070353779.1">
    <property type="nucleotide sequence ID" value="NZ_CP043474.1"/>
</dbReference>
<dbReference type="Proteomes" id="UP000178953">
    <property type="component" value="Unassembled WGS sequence"/>
</dbReference>
<comment type="caution">
    <text evidence="1">The sequence shown here is derived from an EMBL/GenBank/DDBJ whole genome shotgun (WGS) entry which is preliminary data.</text>
</comment>
<dbReference type="AlphaFoldDB" id="A0A1E8Q379"/>
<evidence type="ECO:0000313" key="2">
    <source>
        <dbReference type="Proteomes" id="UP000178953"/>
    </source>
</evidence>
<dbReference type="EMBL" id="MCHX01000030">
    <property type="protein sequence ID" value="OFJ53068.1"/>
    <property type="molecule type" value="Genomic_DNA"/>
</dbReference>
<reference evidence="1 2" key="1">
    <citation type="submission" date="2016-09" db="EMBL/GenBank/DDBJ databases">
        <title>genome sequence of Mycobacterium sp. 739 SCH.</title>
        <authorList>
            <person name="Greninger A.L."/>
            <person name="Qin X."/>
            <person name="Jerome K."/>
            <person name="Vora S."/>
            <person name="Quinn K."/>
        </authorList>
    </citation>
    <scope>NUCLEOTIDE SEQUENCE [LARGE SCALE GENOMIC DNA]</scope>
    <source>
        <strain evidence="1 2">SCH</strain>
    </source>
</reference>
<dbReference type="OrthoDB" id="4736331at2"/>
<evidence type="ECO:0000313" key="1">
    <source>
        <dbReference type="EMBL" id="OFJ53068.1"/>
    </source>
</evidence>
<protein>
    <submittedName>
        <fullName evidence="1">Uncharacterized protein</fullName>
    </submittedName>
</protein>
<sequence>MSESDWQVVAATAHNPGDPADGAAEEVLARSDEAEARRVYTDTVATAAEHGYAWVTLRAGDREVDRWPAATGWTV</sequence>